<feature type="domain" description="HD" evidence="1">
    <location>
        <begin position="133"/>
        <end position="255"/>
    </location>
</feature>
<dbReference type="EMBL" id="CP003629">
    <property type="protein sequence ID" value="AFQ44954.1"/>
    <property type="molecule type" value="Genomic_DNA"/>
</dbReference>
<proteinExistence type="predicted"/>
<dbReference type="Proteomes" id="UP000005262">
    <property type="component" value="Chromosome"/>
</dbReference>
<dbReference type="InterPro" id="IPR006674">
    <property type="entry name" value="HD_domain"/>
</dbReference>
<evidence type="ECO:0000313" key="4">
    <source>
        <dbReference type="Proteomes" id="UP000005262"/>
    </source>
</evidence>
<reference evidence="4" key="2">
    <citation type="submission" date="2012-08" db="EMBL/GenBank/DDBJ databases">
        <title>Finished genome of Desulfosporosinus meridiei DSM 13257.</title>
        <authorList>
            <person name="Huntemann M."/>
            <person name="Wei C.-L."/>
            <person name="Han J."/>
            <person name="Detter J.C."/>
            <person name="Han C."/>
            <person name="Davenport K."/>
            <person name="Daligault H."/>
            <person name="Erkkila T."/>
            <person name="Gu W."/>
            <person name="Munk A.C.C."/>
            <person name="Teshima H."/>
            <person name="Xu Y."/>
            <person name="Chain P."/>
            <person name="Tapia R."/>
            <person name="Chen A."/>
            <person name="Krypides N."/>
            <person name="Mavromatis K."/>
            <person name="Markowitz V."/>
            <person name="Szeto E."/>
            <person name="Ivanova N."/>
            <person name="Mikhailova N."/>
            <person name="Ovchinnikova G."/>
            <person name="Pagani I."/>
            <person name="Pati A."/>
            <person name="Goodwin L."/>
            <person name="Peters L."/>
            <person name="Pitluck S."/>
            <person name="Woyke T."/>
            <person name="Pester M."/>
            <person name="Spring S."/>
            <person name="Ollivier B."/>
            <person name="Rattei T."/>
            <person name="Klenk H.-P."/>
            <person name="Wagner M."/>
            <person name="Loy A."/>
        </authorList>
    </citation>
    <scope>NUCLEOTIDE SEQUENCE [LARGE SCALE GENOMIC DNA]</scope>
    <source>
        <strain evidence="4">ATCC BAA-275 / DSM 13257 / NCIMB 13706 / S10</strain>
    </source>
</reference>
<reference evidence="3 4" key="1">
    <citation type="journal article" date="2012" name="J. Bacteriol.">
        <title>Complete genome sequences of Desulfosporosinus orientis DSM765T, Desulfosporosinus youngiae DSM17734T, Desulfosporosinus meridiei DSM13257T, and Desulfosporosinus acidiphilus DSM22704T.</title>
        <authorList>
            <person name="Pester M."/>
            <person name="Brambilla E."/>
            <person name="Alazard D."/>
            <person name="Rattei T."/>
            <person name="Weinmaier T."/>
            <person name="Han J."/>
            <person name="Lucas S."/>
            <person name="Lapidus A."/>
            <person name="Cheng J.F."/>
            <person name="Goodwin L."/>
            <person name="Pitluck S."/>
            <person name="Peters L."/>
            <person name="Ovchinnikova G."/>
            <person name="Teshima H."/>
            <person name="Detter J.C."/>
            <person name="Han C.S."/>
            <person name="Tapia R."/>
            <person name="Land M.L."/>
            <person name="Hauser L."/>
            <person name="Kyrpides N.C."/>
            <person name="Ivanova N.N."/>
            <person name="Pagani I."/>
            <person name="Huntmann M."/>
            <person name="Wei C.L."/>
            <person name="Davenport K.W."/>
            <person name="Daligault H."/>
            <person name="Chain P.S."/>
            <person name="Chen A."/>
            <person name="Mavromatis K."/>
            <person name="Markowitz V."/>
            <person name="Szeto E."/>
            <person name="Mikhailova N."/>
            <person name="Pati A."/>
            <person name="Wagner M."/>
            <person name="Woyke T."/>
            <person name="Ollivier B."/>
            <person name="Klenk H.P."/>
            <person name="Spring S."/>
            <person name="Loy A."/>
        </authorList>
    </citation>
    <scope>NUCLEOTIDE SEQUENCE [LARGE SCALE GENOMIC DNA]</scope>
    <source>
        <strain evidence="4">ATCC BAA-275 / DSM 13257 / NCIMB 13706 / S10</strain>
    </source>
</reference>
<dbReference type="STRING" id="768704.Desmer_3071"/>
<dbReference type="PANTHER" id="PTHR43155">
    <property type="entry name" value="CYCLIC DI-GMP PHOSPHODIESTERASE PA4108-RELATED"/>
    <property type="match status" value="1"/>
</dbReference>
<dbReference type="KEGG" id="dmi:Desmer_3071"/>
<dbReference type="NCBIfam" id="TIGR00277">
    <property type="entry name" value="HDIG"/>
    <property type="match status" value="1"/>
</dbReference>
<dbReference type="Pfam" id="PF13487">
    <property type="entry name" value="HD_5"/>
    <property type="match status" value="1"/>
</dbReference>
<dbReference type="InterPro" id="IPR003607">
    <property type="entry name" value="HD/PDEase_dom"/>
</dbReference>
<organism evidence="3 4">
    <name type="scientific">Desulfosporosinus meridiei (strain ATCC BAA-275 / DSM 13257 / KCTC 12902 / NCIMB 13706 / S10)</name>
    <dbReference type="NCBI Taxonomy" id="768704"/>
    <lineage>
        <taxon>Bacteria</taxon>
        <taxon>Bacillati</taxon>
        <taxon>Bacillota</taxon>
        <taxon>Clostridia</taxon>
        <taxon>Eubacteriales</taxon>
        <taxon>Desulfitobacteriaceae</taxon>
        <taxon>Desulfosporosinus</taxon>
    </lineage>
</organism>
<protein>
    <submittedName>
        <fullName evidence="3">Putative domain HDIG-containing protein</fullName>
    </submittedName>
</protein>
<evidence type="ECO:0000259" key="2">
    <source>
        <dbReference type="PROSITE" id="PS51832"/>
    </source>
</evidence>
<dbReference type="RefSeq" id="WP_014903865.1">
    <property type="nucleotide sequence ID" value="NC_018515.1"/>
</dbReference>
<dbReference type="AlphaFoldDB" id="J7IXT8"/>
<dbReference type="PROSITE" id="PS51832">
    <property type="entry name" value="HD_GYP"/>
    <property type="match status" value="1"/>
</dbReference>
<dbReference type="InterPro" id="IPR037522">
    <property type="entry name" value="HD_GYP_dom"/>
</dbReference>
<dbReference type="eggNOG" id="COG2206">
    <property type="taxonomic scope" value="Bacteria"/>
</dbReference>
<dbReference type="PANTHER" id="PTHR43155:SF2">
    <property type="entry name" value="CYCLIC DI-GMP PHOSPHODIESTERASE PA4108"/>
    <property type="match status" value="1"/>
</dbReference>
<dbReference type="Gene3D" id="1.10.3210.10">
    <property type="entry name" value="Hypothetical protein af1432"/>
    <property type="match status" value="1"/>
</dbReference>
<feature type="domain" description="HD-GYP" evidence="2">
    <location>
        <begin position="111"/>
        <end position="306"/>
    </location>
</feature>
<dbReference type="SMART" id="SM00471">
    <property type="entry name" value="HDc"/>
    <property type="match status" value="1"/>
</dbReference>
<dbReference type="CDD" id="cd00077">
    <property type="entry name" value="HDc"/>
    <property type="match status" value="1"/>
</dbReference>
<dbReference type="PROSITE" id="PS51831">
    <property type="entry name" value="HD"/>
    <property type="match status" value="1"/>
</dbReference>
<name>J7IXT8_DESMD</name>
<dbReference type="HOGENOM" id="CLU_000445_92_1_9"/>
<gene>
    <name evidence="3" type="ordered locus">Desmer_3071</name>
</gene>
<sequence>MVLITYLEPLSTAIFQVGELSSLDLFDKQGILLLSKGKPITANILELLRKRKLYTLKYKLNKSQRCNKTYKFDESEYQDIVGNIREVFENMCLFSVDHLYKTLSAVDKIIHELEGADQVYIDLNKFRQFDDDTYIHSVNVAILATLIGMQIGFAGQTLRDLTLGALLHDIGKGSIPPEILNKPSELTAKELEIIKKHPLIGEEMLKEADLSAEVLSIIRHHHERWNGHGYPDGVSQQAITINAQVVAVSDVFDALISDRPYRKGLPPYYALELIIAGSGEDFNENIVKSFLQCLVLYPKGSIVTLNTGEVGTVIKVQKSYPSRPIIKVLFDKYGNFLNSGRICDLSKDLTKFIASIDFKYVP</sequence>
<accession>J7IXT8</accession>
<evidence type="ECO:0000313" key="3">
    <source>
        <dbReference type="EMBL" id="AFQ44954.1"/>
    </source>
</evidence>
<evidence type="ECO:0000259" key="1">
    <source>
        <dbReference type="PROSITE" id="PS51831"/>
    </source>
</evidence>
<dbReference type="SUPFAM" id="SSF109604">
    <property type="entry name" value="HD-domain/PDEase-like"/>
    <property type="match status" value="1"/>
</dbReference>
<dbReference type="InterPro" id="IPR006675">
    <property type="entry name" value="HDIG_dom"/>
</dbReference>
<keyword evidence="4" id="KW-1185">Reference proteome</keyword>